<dbReference type="RefSeq" id="WP_135082771.1">
    <property type="nucleotide sequence ID" value="NZ_SPDV01000001.1"/>
</dbReference>
<dbReference type="PANTHER" id="PTHR37886">
    <property type="entry name" value="S-ADENOSYL-L-METHIONINE-DEPENDENT METHYLTRANSFERASES SUPERFAMILY PROTEIN"/>
    <property type="match status" value="1"/>
</dbReference>
<evidence type="ECO:0000313" key="1">
    <source>
        <dbReference type="EMBL" id="TFI60303.1"/>
    </source>
</evidence>
<dbReference type="Proteomes" id="UP000298213">
    <property type="component" value="Unassembled WGS sequence"/>
</dbReference>
<dbReference type="GO" id="GO:0032259">
    <property type="term" value="P:methylation"/>
    <property type="evidence" value="ECO:0007669"/>
    <property type="project" value="UniProtKB-KW"/>
</dbReference>
<reference evidence="1 2" key="1">
    <citation type="submission" date="2019-03" db="EMBL/GenBank/DDBJ databases">
        <title>Genome sequence of Sphingomonas sp. 17J27-24.</title>
        <authorList>
            <person name="Kim M."/>
            <person name="Maeng S."/>
            <person name="Sathiyaraj S."/>
        </authorList>
    </citation>
    <scope>NUCLEOTIDE SEQUENCE [LARGE SCALE GENOMIC DNA]</scope>
    <source>
        <strain evidence="1 2">17J27-24</strain>
    </source>
</reference>
<dbReference type="SUPFAM" id="SSF53335">
    <property type="entry name" value="S-adenosyl-L-methionine-dependent methyltransferases"/>
    <property type="match status" value="1"/>
</dbReference>
<protein>
    <submittedName>
        <fullName evidence="1">Class I SAM-dependent methyltransferase</fullName>
    </submittedName>
</protein>
<dbReference type="GO" id="GO:0008168">
    <property type="term" value="F:methyltransferase activity"/>
    <property type="evidence" value="ECO:0007669"/>
    <property type="project" value="UniProtKB-KW"/>
</dbReference>
<accession>A0A4Y8ZW83</accession>
<keyword evidence="1" id="KW-0808">Transferase</keyword>
<name>A0A4Y8ZW83_9SPHN</name>
<comment type="caution">
    <text evidence="1">The sequence shown here is derived from an EMBL/GenBank/DDBJ whole genome shotgun (WGS) entry which is preliminary data.</text>
</comment>
<keyword evidence="2" id="KW-1185">Reference proteome</keyword>
<organism evidence="1 2">
    <name type="scientific">Sphingomonas parva</name>
    <dbReference type="NCBI Taxonomy" id="2555898"/>
    <lineage>
        <taxon>Bacteria</taxon>
        <taxon>Pseudomonadati</taxon>
        <taxon>Pseudomonadota</taxon>
        <taxon>Alphaproteobacteria</taxon>
        <taxon>Sphingomonadales</taxon>
        <taxon>Sphingomonadaceae</taxon>
        <taxon>Sphingomonas</taxon>
    </lineage>
</organism>
<proteinExistence type="predicted"/>
<sequence>MNQMADAAARLKAAGLYLGGPDHLFDEGGRKQLMILLHHGLTPDSRLLDIGCGSLRAGHWLIRLLDPDRYYGIEPGFEMVDAGLRALLPAEIVTAKRPRFDTNRDVDFSVFGARFDYVLARSIWTHAPKRAILSMLDGFLTNGAPHAVFLTSFLEPPLPWFDEYRGESWVPPGANVRPGLGNMVRHSFGWIRRACSARGLRVDRVRNRAFAFGGQTWLAIRRDEAPR</sequence>
<keyword evidence="1" id="KW-0489">Methyltransferase</keyword>
<dbReference type="InterPro" id="IPR029063">
    <property type="entry name" value="SAM-dependent_MTases_sf"/>
</dbReference>
<dbReference type="EMBL" id="SPDV01000001">
    <property type="protein sequence ID" value="TFI60303.1"/>
    <property type="molecule type" value="Genomic_DNA"/>
</dbReference>
<evidence type="ECO:0000313" key="2">
    <source>
        <dbReference type="Proteomes" id="UP000298213"/>
    </source>
</evidence>
<dbReference type="Gene3D" id="3.40.50.150">
    <property type="entry name" value="Vaccinia Virus protein VP39"/>
    <property type="match status" value="1"/>
</dbReference>
<dbReference type="OrthoDB" id="7583028at2"/>
<dbReference type="PANTHER" id="PTHR37886:SF1">
    <property type="entry name" value="S-ADENOSYL-L-METHIONINE-DEPENDENT METHYLTRANSFERASES SUPERFAMILY PROTEIN"/>
    <property type="match status" value="1"/>
</dbReference>
<gene>
    <name evidence="1" type="ORF">E2493_00910</name>
</gene>
<dbReference type="AlphaFoldDB" id="A0A4Y8ZW83"/>